<sequence>MSLSHTIYNFAQANQSTALQQHTIPVNPARLPREQEVSDMFRYLERTKQLLQQVGPPQTSSGLQPGLQPPQQQHMISMPNPMTIPVNSSAGVPRPDLPVVLSTRCCNCSRFVARASRQRSHRGPTLCRDCTSYQTRQDAKRSSRRDRPL</sequence>
<organism evidence="1 2">
    <name type="scientific">Fusarium mangiferae</name>
    <name type="common">Mango malformation disease fungus</name>
    <dbReference type="NCBI Taxonomy" id="192010"/>
    <lineage>
        <taxon>Eukaryota</taxon>
        <taxon>Fungi</taxon>
        <taxon>Dikarya</taxon>
        <taxon>Ascomycota</taxon>
        <taxon>Pezizomycotina</taxon>
        <taxon>Sordariomycetes</taxon>
        <taxon>Hypocreomycetidae</taxon>
        <taxon>Hypocreales</taxon>
        <taxon>Nectriaceae</taxon>
        <taxon>Fusarium</taxon>
        <taxon>Fusarium fujikuroi species complex</taxon>
    </lineage>
</organism>
<evidence type="ECO:0008006" key="3">
    <source>
        <dbReference type="Google" id="ProtNLM"/>
    </source>
</evidence>
<proteinExistence type="predicted"/>
<reference evidence="2" key="1">
    <citation type="journal article" date="2016" name="Genome Biol. Evol.">
        <title>Comparative 'omics' of the Fusarium fujikuroi species complex highlights differences in genetic potential and metabolite synthesis.</title>
        <authorList>
            <person name="Niehaus E.-M."/>
            <person name="Muensterkoetter M."/>
            <person name="Proctor R.H."/>
            <person name="Brown D.W."/>
            <person name="Sharon A."/>
            <person name="Idan Y."/>
            <person name="Oren-Young L."/>
            <person name="Sieber C.M."/>
            <person name="Novak O."/>
            <person name="Pencik A."/>
            <person name="Tarkowska D."/>
            <person name="Hromadova K."/>
            <person name="Freeman S."/>
            <person name="Maymon M."/>
            <person name="Elazar M."/>
            <person name="Youssef S.A."/>
            <person name="El-Shabrawy E.S.M."/>
            <person name="Shalaby A.B.A."/>
            <person name="Houterman P."/>
            <person name="Brock N.L."/>
            <person name="Burkhardt I."/>
            <person name="Tsavkelova E.A."/>
            <person name="Dickschat J.S."/>
            <person name="Galuszka P."/>
            <person name="Gueldener U."/>
            <person name="Tudzynski B."/>
        </authorList>
    </citation>
    <scope>NUCLEOTIDE SEQUENCE [LARGE SCALE GENOMIC DNA]</scope>
    <source>
        <strain evidence="2">MRC7560</strain>
    </source>
</reference>
<dbReference type="RefSeq" id="XP_041682686.1">
    <property type="nucleotide sequence ID" value="XM_041832199.1"/>
</dbReference>
<evidence type="ECO:0000313" key="1">
    <source>
        <dbReference type="EMBL" id="CVK94179.1"/>
    </source>
</evidence>
<keyword evidence="2" id="KW-1185">Reference proteome</keyword>
<dbReference type="VEuPathDB" id="FungiDB:FMAN_03386"/>
<protein>
    <recommendedName>
        <fullName evidence="3">GATA-type domain-containing protein</fullName>
    </recommendedName>
</protein>
<dbReference type="Proteomes" id="UP000184255">
    <property type="component" value="Unassembled WGS sequence"/>
</dbReference>
<gene>
    <name evidence="1" type="ORF">FMAN_03386</name>
</gene>
<accession>A0A1L7T8B3</accession>
<dbReference type="EMBL" id="FCQH01000006">
    <property type="protein sequence ID" value="CVK94179.1"/>
    <property type="molecule type" value="Genomic_DNA"/>
</dbReference>
<evidence type="ECO:0000313" key="2">
    <source>
        <dbReference type="Proteomes" id="UP000184255"/>
    </source>
</evidence>
<comment type="caution">
    <text evidence="1">The sequence shown here is derived from an EMBL/GenBank/DDBJ whole genome shotgun (WGS) entry which is preliminary data.</text>
</comment>
<name>A0A1L7T8B3_FUSMA</name>
<dbReference type="GeneID" id="65082657"/>
<dbReference type="AlphaFoldDB" id="A0A1L7T8B3"/>